<dbReference type="EMBL" id="KQ964247">
    <property type="protein sequence ID" value="KXJ94801.1"/>
    <property type="molecule type" value="Genomic_DNA"/>
</dbReference>
<dbReference type="InParanoid" id="A0A136JCB8"/>
<dbReference type="OrthoDB" id="2522477at2759"/>
<dbReference type="SUPFAM" id="SSF52047">
    <property type="entry name" value="RNI-like"/>
    <property type="match status" value="1"/>
</dbReference>
<gene>
    <name evidence="2" type="ORF">Micbo1qcDRAFT_232210</name>
</gene>
<protein>
    <submittedName>
        <fullName evidence="2">Uncharacterized protein</fullName>
    </submittedName>
</protein>
<organism evidence="2 3">
    <name type="scientific">Microdochium bolleyi</name>
    <dbReference type="NCBI Taxonomy" id="196109"/>
    <lineage>
        <taxon>Eukaryota</taxon>
        <taxon>Fungi</taxon>
        <taxon>Dikarya</taxon>
        <taxon>Ascomycota</taxon>
        <taxon>Pezizomycotina</taxon>
        <taxon>Sordariomycetes</taxon>
        <taxon>Xylariomycetidae</taxon>
        <taxon>Xylariales</taxon>
        <taxon>Microdochiaceae</taxon>
        <taxon>Microdochium</taxon>
    </lineage>
</organism>
<evidence type="ECO:0000313" key="2">
    <source>
        <dbReference type="EMBL" id="KXJ94801.1"/>
    </source>
</evidence>
<dbReference type="AlphaFoldDB" id="A0A136JCB8"/>
<evidence type="ECO:0000313" key="3">
    <source>
        <dbReference type="Proteomes" id="UP000070501"/>
    </source>
</evidence>
<feature type="compositionally biased region" description="Acidic residues" evidence="1">
    <location>
        <begin position="509"/>
        <end position="558"/>
    </location>
</feature>
<dbReference type="STRING" id="196109.A0A136JCB8"/>
<keyword evidence="3" id="KW-1185">Reference proteome</keyword>
<feature type="region of interest" description="Disordered" evidence="1">
    <location>
        <begin position="509"/>
        <end position="582"/>
    </location>
</feature>
<name>A0A136JCB8_9PEZI</name>
<sequence>MDLLSLPPEVLLQVFDVLRTDGDIDSLRASLLVCRTMQGVAERALYHTIAFRKRSSMQVLARALEADPRRLRYIQDLELQWSTLNYEHGGIQPPDIAAMLNLRRLLSESPECQPWALKNGGWKPDMQNCLNAFQEASLRSTITGPRPLEHLLSLTLHWSGDGERFWSVTPSCPIFLHPTLREIKLSCVSIVGPEGDDDTEWGAGLDEFCHKTALESLHFEESLVSPRALERILSLPKSLKRFMFQEVSHHRPGVARFIYELIGFDNNTLNAALVQQANSLEHLALESSKYLRASQSSPADIVLSLGDFRNLKSLELGYHLLRRNEPWMLMYPLPPYLERFRVTEFRPEKAAAVRKSLISMLRVDELIKNAHARNHLFHLDIWLPSIHFRSSLELDANFTRLEPIINALDGKMLRGPAWEGVLPLSSGIPDSALEEGIAAPQPWPRVSIVSVKKMGDYIPPYLHGERRPEYAPLFDTHDGFLTEELFNTIQGEIQRGMGGEAEEWEVIEGVGEEEDDSEEGDSSAEEEDEEENDENDDAGGDDESEVEGDENNEDEESEGASQTTIPAPKLLTSPPPPPPPLT</sequence>
<accession>A0A136JCB8</accession>
<reference evidence="3" key="1">
    <citation type="submission" date="2016-02" db="EMBL/GenBank/DDBJ databases">
        <title>Draft genome sequence of Microdochium bolleyi, a fungal endophyte of beachgrass.</title>
        <authorList>
            <consortium name="DOE Joint Genome Institute"/>
            <person name="David A.S."/>
            <person name="May G."/>
            <person name="Haridas S."/>
            <person name="Lim J."/>
            <person name="Wang M."/>
            <person name="Labutti K."/>
            <person name="Lipzen A."/>
            <person name="Barry K."/>
            <person name="Grigoriev I.V."/>
        </authorList>
    </citation>
    <scope>NUCLEOTIDE SEQUENCE [LARGE SCALE GENOMIC DNA]</scope>
    <source>
        <strain evidence="3">J235TASD1</strain>
    </source>
</reference>
<dbReference type="Proteomes" id="UP000070501">
    <property type="component" value="Unassembled WGS sequence"/>
</dbReference>
<evidence type="ECO:0000256" key="1">
    <source>
        <dbReference type="SAM" id="MobiDB-lite"/>
    </source>
</evidence>
<feature type="compositionally biased region" description="Pro residues" evidence="1">
    <location>
        <begin position="573"/>
        <end position="582"/>
    </location>
</feature>
<proteinExistence type="predicted"/>